<reference evidence="4" key="1">
    <citation type="journal article" date="2019" name="Int. J. Syst. Evol. Microbiol.">
        <title>The Global Catalogue of Microorganisms (GCM) 10K type strain sequencing project: providing services to taxonomists for standard genome sequencing and annotation.</title>
        <authorList>
            <consortium name="The Broad Institute Genomics Platform"/>
            <consortium name="The Broad Institute Genome Sequencing Center for Infectious Disease"/>
            <person name="Wu L."/>
            <person name="Ma J."/>
        </authorList>
    </citation>
    <scope>NUCLEOTIDE SEQUENCE [LARGE SCALE GENOMIC DNA]</scope>
    <source>
        <strain evidence="4">JCM 13250</strain>
    </source>
</reference>
<dbReference type="EMBL" id="BAAALT010000014">
    <property type="protein sequence ID" value="GAA1787776.1"/>
    <property type="molecule type" value="Genomic_DNA"/>
</dbReference>
<organism evidence="3 4">
    <name type="scientific">Luedemannella flava</name>
    <dbReference type="NCBI Taxonomy" id="349316"/>
    <lineage>
        <taxon>Bacteria</taxon>
        <taxon>Bacillati</taxon>
        <taxon>Actinomycetota</taxon>
        <taxon>Actinomycetes</taxon>
        <taxon>Micromonosporales</taxon>
        <taxon>Micromonosporaceae</taxon>
        <taxon>Luedemannella</taxon>
    </lineage>
</organism>
<feature type="transmembrane region" description="Helical" evidence="2">
    <location>
        <begin position="208"/>
        <end position="233"/>
    </location>
</feature>
<keyword evidence="2" id="KW-0472">Membrane</keyword>
<keyword evidence="4" id="KW-1185">Reference proteome</keyword>
<feature type="region of interest" description="Disordered" evidence="1">
    <location>
        <begin position="1"/>
        <end position="27"/>
    </location>
</feature>
<sequence length="256" mass="26553">MVRIPTFAGRSDATATKDENADGVVDGRDDAIAAERAEQIDERAERRLVRGRRDGTADVAAPAVTDTREPLVNDRATGRVVEAPTGRVTDAPTGRVVEAPTGRVTDAPTGRVVTDPTTTGRITPVTTAPVVTEPDTADTEPAAVPRGPRPRASLSATLGLLFGVVAAATVLTGVLADFGLALGVLGALFSVGGFSATTRRHVAGRFDAILGFLLSLAAVVLGILAVTGSLSWLSLDTDTIPAFHTWLHSQWSALTN</sequence>
<dbReference type="RefSeq" id="WP_344126187.1">
    <property type="nucleotide sequence ID" value="NZ_BAAALT010000014.1"/>
</dbReference>
<proteinExistence type="predicted"/>
<accession>A0ABP4XQD8</accession>
<name>A0ABP4XQD8_9ACTN</name>
<evidence type="ECO:0000256" key="2">
    <source>
        <dbReference type="SAM" id="Phobius"/>
    </source>
</evidence>
<evidence type="ECO:0000313" key="4">
    <source>
        <dbReference type="Proteomes" id="UP001500218"/>
    </source>
</evidence>
<evidence type="ECO:0000256" key="1">
    <source>
        <dbReference type="SAM" id="MobiDB-lite"/>
    </source>
</evidence>
<evidence type="ECO:0008006" key="5">
    <source>
        <dbReference type="Google" id="ProtNLM"/>
    </source>
</evidence>
<feature type="transmembrane region" description="Helical" evidence="2">
    <location>
        <begin position="178"/>
        <end position="196"/>
    </location>
</feature>
<feature type="transmembrane region" description="Helical" evidence="2">
    <location>
        <begin position="154"/>
        <end position="172"/>
    </location>
</feature>
<evidence type="ECO:0000313" key="3">
    <source>
        <dbReference type="EMBL" id="GAA1787776.1"/>
    </source>
</evidence>
<feature type="region of interest" description="Disordered" evidence="1">
    <location>
        <begin position="100"/>
        <end position="123"/>
    </location>
</feature>
<dbReference type="Proteomes" id="UP001500218">
    <property type="component" value="Unassembled WGS sequence"/>
</dbReference>
<feature type="compositionally biased region" description="Basic and acidic residues" evidence="1">
    <location>
        <begin position="15"/>
        <end position="27"/>
    </location>
</feature>
<protein>
    <recommendedName>
        <fullName evidence="5">DUF4190 domain-containing protein</fullName>
    </recommendedName>
</protein>
<comment type="caution">
    <text evidence="3">The sequence shown here is derived from an EMBL/GenBank/DDBJ whole genome shotgun (WGS) entry which is preliminary data.</text>
</comment>
<keyword evidence="2" id="KW-0812">Transmembrane</keyword>
<feature type="compositionally biased region" description="Low complexity" evidence="1">
    <location>
        <begin position="112"/>
        <end position="123"/>
    </location>
</feature>
<keyword evidence="2" id="KW-1133">Transmembrane helix</keyword>
<gene>
    <name evidence="3" type="ORF">GCM10009682_07200</name>
</gene>